<dbReference type="Pfam" id="PF00665">
    <property type="entry name" value="rve"/>
    <property type="match status" value="1"/>
</dbReference>
<dbReference type="Gene3D" id="3.30.420.10">
    <property type="entry name" value="Ribonuclease H-like superfamily/Ribonuclease H"/>
    <property type="match status" value="1"/>
</dbReference>
<evidence type="ECO:0000313" key="3">
    <source>
        <dbReference type="RefSeq" id="XP_024887055.1"/>
    </source>
</evidence>
<dbReference type="InterPro" id="IPR050951">
    <property type="entry name" value="Retrovirus_Pol_polyprotein"/>
</dbReference>
<dbReference type="PROSITE" id="PS50994">
    <property type="entry name" value="INTEGRASE"/>
    <property type="match status" value="1"/>
</dbReference>
<dbReference type="PANTHER" id="PTHR37984">
    <property type="entry name" value="PROTEIN CBG26694"/>
    <property type="match status" value="1"/>
</dbReference>
<keyword evidence="2" id="KW-1185">Reference proteome</keyword>
<proteinExistence type="predicted"/>
<feature type="domain" description="Integrase catalytic" evidence="1">
    <location>
        <begin position="37"/>
        <end position="160"/>
    </location>
</feature>
<evidence type="ECO:0000313" key="2">
    <source>
        <dbReference type="Proteomes" id="UP000504618"/>
    </source>
</evidence>
<dbReference type="RefSeq" id="XP_024887055.1">
    <property type="nucleotide sequence ID" value="XM_025031287.1"/>
</dbReference>
<dbReference type="InterPro" id="IPR036397">
    <property type="entry name" value="RNaseH_sf"/>
</dbReference>
<gene>
    <name evidence="3" type="primary">LOC112464346</name>
</gene>
<sequence>MSILETCRKQIDKDIERLDRAYPACVKNSPPKAPLHPWEEPDNNWQRIHVDYAGPFQGYYFLVIMDAKSKWAEIEPCVAAPTLLSTIKILKNVFSRHGFPDVIVSDNAIIFTSEEFQQFCKKTGIFPKFIALGHPATNGLAERNIQTLKKKLAVMIDEPL</sequence>
<protein>
    <submittedName>
        <fullName evidence="3">Uncharacterized protein K02A2.6-like</fullName>
    </submittedName>
</protein>
<dbReference type="InterPro" id="IPR001584">
    <property type="entry name" value="Integrase_cat-core"/>
</dbReference>
<name>A0A6J1R2M8_9HYME</name>
<dbReference type="InterPro" id="IPR012337">
    <property type="entry name" value="RNaseH-like_sf"/>
</dbReference>
<dbReference type="SUPFAM" id="SSF53098">
    <property type="entry name" value="Ribonuclease H-like"/>
    <property type="match status" value="1"/>
</dbReference>
<evidence type="ECO:0000259" key="1">
    <source>
        <dbReference type="PROSITE" id="PS50994"/>
    </source>
</evidence>
<dbReference type="Proteomes" id="UP000504618">
    <property type="component" value="Unplaced"/>
</dbReference>
<dbReference type="AlphaFoldDB" id="A0A6J1R2M8"/>
<accession>A0A6J1R2M8</accession>
<dbReference type="PANTHER" id="PTHR37984:SF5">
    <property type="entry name" value="PROTEIN NYNRIN-LIKE"/>
    <property type="match status" value="1"/>
</dbReference>
<dbReference type="OrthoDB" id="7550793at2759"/>
<dbReference type="GeneID" id="112464346"/>
<reference evidence="3" key="1">
    <citation type="submission" date="2025-08" db="UniProtKB">
        <authorList>
            <consortium name="RefSeq"/>
        </authorList>
    </citation>
    <scope>IDENTIFICATION</scope>
    <source>
        <tissue evidence="3">Whole body</tissue>
    </source>
</reference>
<organism evidence="2 3">
    <name type="scientific">Temnothorax curvispinosus</name>
    <dbReference type="NCBI Taxonomy" id="300111"/>
    <lineage>
        <taxon>Eukaryota</taxon>
        <taxon>Metazoa</taxon>
        <taxon>Ecdysozoa</taxon>
        <taxon>Arthropoda</taxon>
        <taxon>Hexapoda</taxon>
        <taxon>Insecta</taxon>
        <taxon>Pterygota</taxon>
        <taxon>Neoptera</taxon>
        <taxon>Endopterygota</taxon>
        <taxon>Hymenoptera</taxon>
        <taxon>Apocrita</taxon>
        <taxon>Aculeata</taxon>
        <taxon>Formicoidea</taxon>
        <taxon>Formicidae</taxon>
        <taxon>Myrmicinae</taxon>
        <taxon>Temnothorax</taxon>
    </lineage>
</organism>
<dbReference type="GO" id="GO:0015074">
    <property type="term" value="P:DNA integration"/>
    <property type="evidence" value="ECO:0007669"/>
    <property type="project" value="InterPro"/>
</dbReference>
<dbReference type="GO" id="GO:0003676">
    <property type="term" value="F:nucleic acid binding"/>
    <property type="evidence" value="ECO:0007669"/>
    <property type="project" value="InterPro"/>
</dbReference>